<dbReference type="PANTHER" id="PTHR43335:SF2">
    <property type="entry name" value="ABC TRANSPORTER, ATP-BINDING PROTEIN"/>
    <property type="match status" value="1"/>
</dbReference>
<dbReference type="SMART" id="SM00382">
    <property type="entry name" value="AAA"/>
    <property type="match status" value="1"/>
</dbReference>
<dbReference type="PANTHER" id="PTHR43335">
    <property type="entry name" value="ABC TRANSPORTER, ATP-BINDING PROTEIN"/>
    <property type="match status" value="1"/>
</dbReference>
<keyword evidence="4 6" id="KW-0067">ATP-binding</keyword>
<dbReference type="InterPro" id="IPR003439">
    <property type="entry name" value="ABC_transporter-like_ATP-bd"/>
</dbReference>
<dbReference type="OrthoDB" id="9804819at2"/>
<evidence type="ECO:0000256" key="3">
    <source>
        <dbReference type="ARBA" id="ARBA00022741"/>
    </source>
</evidence>
<dbReference type="PROSITE" id="PS00211">
    <property type="entry name" value="ABC_TRANSPORTER_1"/>
    <property type="match status" value="1"/>
</dbReference>
<dbReference type="PROSITE" id="PS50893">
    <property type="entry name" value="ABC_TRANSPORTER_2"/>
    <property type="match status" value="1"/>
</dbReference>
<sequence>MDAVQISELSHRYGRTVALNGISVTVPRGVTALLGPNGAGKSTLLNLLSTAYPIQDGEVVVHGFRMTATPRLLSWQAARKTARLRRRIGLLPQNFTFHPRFTVAETLEYAAWLRKYRRPDLRARIHEVLELVDLAGTGARRLRELSGGMLRRVGIAQAIVHEPDLILLDEPANGLDPEQRVRLRQVIKALPDTMTVLVSTHLVEDVAALAARAVVLKDGRVIFTGEVPELVALAGEPGGVTTSDVERAYLALMSKADRSMMPLDER</sequence>
<dbReference type="EMBL" id="QMEY01000003">
    <property type="protein sequence ID" value="RBQ20144.1"/>
    <property type="molecule type" value="Genomic_DNA"/>
</dbReference>
<dbReference type="GO" id="GO:0016887">
    <property type="term" value="F:ATP hydrolysis activity"/>
    <property type="evidence" value="ECO:0007669"/>
    <property type="project" value="InterPro"/>
</dbReference>
<feature type="domain" description="ABC transporter" evidence="5">
    <location>
        <begin position="4"/>
        <end position="243"/>
    </location>
</feature>
<dbReference type="AlphaFoldDB" id="A0A366M3H9"/>
<keyword evidence="7" id="KW-1185">Reference proteome</keyword>
<keyword evidence="3" id="KW-0547">Nucleotide-binding</keyword>
<evidence type="ECO:0000313" key="6">
    <source>
        <dbReference type="EMBL" id="RBQ20144.1"/>
    </source>
</evidence>
<organism evidence="6 7">
    <name type="scientific">Spongiactinospora rosea</name>
    <dbReference type="NCBI Taxonomy" id="2248750"/>
    <lineage>
        <taxon>Bacteria</taxon>
        <taxon>Bacillati</taxon>
        <taxon>Actinomycetota</taxon>
        <taxon>Actinomycetes</taxon>
        <taxon>Streptosporangiales</taxon>
        <taxon>Streptosporangiaceae</taxon>
        <taxon>Spongiactinospora</taxon>
    </lineage>
</organism>
<dbReference type="Gene3D" id="3.40.50.300">
    <property type="entry name" value="P-loop containing nucleotide triphosphate hydrolases"/>
    <property type="match status" value="1"/>
</dbReference>
<dbReference type="InterPro" id="IPR027417">
    <property type="entry name" value="P-loop_NTPase"/>
</dbReference>
<dbReference type="InterPro" id="IPR017871">
    <property type="entry name" value="ABC_transporter-like_CS"/>
</dbReference>
<reference evidence="6 7" key="1">
    <citation type="submission" date="2018-06" db="EMBL/GenBank/DDBJ databases">
        <title>Sphaerisporangium craniellae sp. nov., isolated from a marine sponge in the South China Sea.</title>
        <authorList>
            <person name="Li L."/>
        </authorList>
    </citation>
    <scope>NUCLEOTIDE SEQUENCE [LARGE SCALE GENOMIC DNA]</scope>
    <source>
        <strain evidence="6 7">LHW63015</strain>
    </source>
</reference>
<keyword evidence="2" id="KW-0813">Transport</keyword>
<evidence type="ECO:0000256" key="2">
    <source>
        <dbReference type="ARBA" id="ARBA00022448"/>
    </source>
</evidence>
<name>A0A366M3H9_9ACTN</name>
<gene>
    <name evidence="6" type="ORF">DP939_10000</name>
</gene>
<accession>A0A366M3H9</accession>
<dbReference type="RefSeq" id="WP_113980347.1">
    <property type="nucleotide sequence ID" value="NZ_QMEY01000003.1"/>
</dbReference>
<comment type="similarity">
    <text evidence="1">Belongs to the ABC transporter superfamily.</text>
</comment>
<dbReference type="Pfam" id="PF00005">
    <property type="entry name" value="ABC_tran"/>
    <property type="match status" value="1"/>
</dbReference>
<evidence type="ECO:0000259" key="5">
    <source>
        <dbReference type="PROSITE" id="PS50893"/>
    </source>
</evidence>
<proteinExistence type="inferred from homology"/>
<dbReference type="InterPro" id="IPR003593">
    <property type="entry name" value="AAA+_ATPase"/>
</dbReference>
<evidence type="ECO:0000256" key="1">
    <source>
        <dbReference type="ARBA" id="ARBA00005417"/>
    </source>
</evidence>
<comment type="caution">
    <text evidence="6">The sequence shown here is derived from an EMBL/GenBank/DDBJ whole genome shotgun (WGS) entry which is preliminary data.</text>
</comment>
<evidence type="ECO:0000256" key="4">
    <source>
        <dbReference type="ARBA" id="ARBA00022840"/>
    </source>
</evidence>
<dbReference type="Proteomes" id="UP000253303">
    <property type="component" value="Unassembled WGS sequence"/>
</dbReference>
<dbReference type="SUPFAM" id="SSF52540">
    <property type="entry name" value="P-loop containing nucleoside triphosphate hydrolases"/>
    <property type="match status" value="1"/>
</dbReference>
<evidence type="ECO:0000313" key="7">
    <source>
        <dbReference type="Proteomes" id="UP000253303"/>
    </source>
</evidence>
<protein>
    <submittedName>
        <fullName evidence="6">ABC transporter ATP-binding protein</fullName>
    </submittedName>
</protein>
<dbReference type="GO" id="GO:0005524">
    <property type="term" value="F:ATP binding"/>
    <property type="evidence" value="ECO:0007669"/>
    <property type="project" value="UniProtKB-KW"/>
</dbReference>